<accession>C6VX10</accession>
<keyword evidence="3" id="KW-1185">Reference proteome</keyword>
<feature type="compositionally biased region" description="Polar residues" evidence="1">
    <location>
        <begin position="21"/>
        <end position="30"/>
    </location>
</feature>
<feature type="region of interest" description="Disordered" evidence="1">
    <location>
        <begin position="1"/>
        <end position="52"/>
    </location>
</feature>
<reference evidence="2 3" key="1">
    <citation type="journal article" date="2009" name="Stand. Genomic Sci.">
        <title>Complete genome sequence of Dyadobacter fermentans type strain (NS114).</title>
        <authorList>
            <person name="Lang E."/>
            <person name="Lapidus A."/>
            <person name="Chertkov O."/>
            <person name="Brettin T."/>
            <person name="Detter J.C."/>
            <person name="Han C."/>
            <person name="Copeland A."/>
            <person name="Glavina Del Rio T."/>
            <person name="Nolan M."/>
            <person name="Chen F."/>
            <person name="Lucas S."/>
            <person name="Tice H."/>
            <person name="Cheng J.F."/>
            <person name="Land M."/>
            <person name="Hauser L."/>
            <person name="Chang Y.J."/>
            <person name="Jeffries C.D."/>
            <person name="Kopitz M."/>
            <person name="Bruce D."/>
            <person name="Goodwin L."/>
            <person name="Pitluck S."/>
            <person name="Ovchinnikova G."/>
            <person name="Pati A."/>
            <person name="Ivanova N."/>
            <person name="Mavrommatis K."/>
            <person name="Chen A."/>
            <person name="Palaniappan K."/>
            <person name="Chain P."/>
            <person name="Bristow J."/>
            <person name="Eisen J.A."/>
            <person name="Markowitz V."/>
            <person name="Hugenholtz P."/>
            <person name="Goker M."/>
            <person name="Rohde M."/>
            <person name="Kyrpides N.C."/>
            <person name="Klenk H.P."/>
        </authorList>
    </citation>
    <scope>NUCLEOTIDE SEQUENCE [LARGE SCALE GENOMIC DNA]</scope>
    <source>
        <strain evidence="3">ATCC 700827 / DSM 18053 / CIP 107007 / KCTC 52180 / NS114</strain>
    </source>
</reference>
<feature type="compositionally biased region" description="Basic and acidic residues" evidence="1">
    <location>
        <begin position="1"/>
        <end position="16"/>
    </location>
</feature>
<evidence type="ECO:0000313" key="2">
    <source>
        <dbReference type="EMBL" id="ACT91483.1"/>
    </source>
</evidence>
<name>C6VX10_DYAFD</name>
<protein>
    <submittedName>
        <fullName evidence="2">Uncharacterized protein</fullName>
    </submittedName>
</protein>
<evidence type="ECO:0000256" key="1">
    <source>
        <dbReference type="SAM" id="MobiDB-lite"/>
    </source>
</evidence>
<proteinExistence type="predicted"/>
<dbReference type="EMBL" id="CP001619">
    <property type="protein sequence ID" value="ACT91483.1"/>
    <property type="molecule type" value="Genomic_DNA"/>
</dbReference>
<evidence type="ECO:0000313" key="3">
    <source>
        <dbReference type="Proteomes" id="UP000002011"/>
    </source>
</evidence>
<gene>
    <name evidence="2" type="ordered locus">Dfer_0212</name>
</gene>
<organism evidence="2 3">
    <name type="scientific">Dyadobacter fermentans (strain ATCC 700827 / DSM 18053 / CIP 107007 / KCTC 52180 / NS114)</name>
    <dbReference type="NCBI Taxonomy" id="471854"/>
    <lineage>
        <taxon>Bacteria</taxon>
        <taxon>Pseudomonadati</taxon>
        <taxon>Bacteroidota</taxon>
        <taxon>Cytophagia</taxon>
        <taxon>Cytophagales</taxon>
        <taxon>Spirosomataceae</taxon>
        <taxon>Dyadobacter</taxon>
    </lineage>
</organism>
<dbReference type="KEGG" id="dfe:Dfer_0212"/>
<dbReference type="Proteomes" id="UP000002011">
    <property type="component" value="Chromosome"/>
</dbReference>
<dbReference type="AlphaFoldDB" id="C6VX10"/>
<dbReference type="HOGENOM" id="CLU_3079296_0_0_10"/>
<sequence>MWEWTKQEMSKEHGPEGDPVYSNSGTTHVSAPSEPPNHSAGGPEGASRQIGV</sequence>